<dbReference type="GO" id="GO:0008289">
    <property type="term" value="F:lipid binding"/>
    <property type="evidence" value="ECO:0007669"/>
    <property type="project" value="InterPro"/>
</dbReference>
<evidence type="ECO:0000259" key="6">
    <source>
        <dbReference type="PROSITE" id="PS50848"/>
    </source>
</evidence>
<name>A0AAN9QH63_CANGL</name>
<dbReference type="SUPFAM" id="SSF55961">
    <property type="entry name" value="Bet v1-like"/>
    <property type="match status" value="2"/>
</dbReference>
<dbReference type="InterPro" id="IPR002913">
    <property type="entry name" value="START_lipid-bd_dom"/>
</dbReference>
<dbReference type="Proteomes" id="UP001367508">
    <property type="component" value="Unassembled WGS sequence"/>
</dbReference>
<keyword evidence="5" id="KW-0539">Nucleus</keyword>
<gene>
    <name evidence="7" type="ORF">VNO77_25515</name>
</gene>
<keyword evidence="2" id="KW-0238">DNA-binding</keyword>
<accession>A0AAN9QH63</accession>
<comment type="caution">
    <text evidence="7">The sequence shown here is derived from an EMBL/GenBank/DDBJ whole genome shotgun (WGS) entry which is preliminary data.</text>
</comment>
<dbReference type="PANTHER" id="PTHR45654:SF9">
    <property type="entry name" value="HOMEOBOX-LEUCINE ZIPPER PROTEIN HDG10-RELATED"/>
    <property type="match status" value="1"/>
</dbReference>
<organism evidence="7 8">
    <name type="scientific">Canavalia gladiata</name>
    <name type="common">Sword bean</name>
    <name type="synonym">Dolichos gladiatus</name>
    <dbReference type="NCBI Taxonomy" id="3824"/>
    <lineage>
        <taxon>Eukaryota</taxon>
        <taxon>Viridiplantae</taxon>
        <taxon>Streptophyta</taxon>
        <taxon>Embryophyta</taxon>
        <taxon>Tracheophyta</taxon>
        <taxon>Spermatophyta</taxon>
        <taxon>Magnoliopsida</taxon>
        <taxon>eudicotyledons</taxon>
        <taxon>Gunneridae</taxon>
        <taxon>Pentapetalae</taxon>
        <taxon>rosids</taxon>
        <taxon>fabids</taxon>
        <taxon>Fabales</taxon>
        <taxon>Fabaceae</taxon>
        <taxon>Papilionoideae</taxon>
        <taxon>50 kb inversion clade</taxon>
        <taxon>NPAAA clade</taxon>
        <taxon>indigoferoid/millettioid clade</taxon>
        <taxon>Phaseoleae</taxon>
        <taxon>Canavalia</taxon>
    </lineage>
</organism>
<evidence type="ECO:0000256" key="4">
    <source>
        <dbReference type="ARBA" id="ARBA00023163"/>
    </source>
</evidence>
<dbReference type="PANTHER" id="PTHR45654">
    <property type="entry name" value="HOMEOBOX-LEUCINE ZIPPER PROTEIN MERISTEM L1"/>
    <property type="match status" value="1"/>
</dbReference>
<keyword evidence="8" id="KW-1185">Reference proteome</keyword>
<dbReference type="SMART" id="SM00234">
    <property type="entry name" value="START"/>
    <property type="match status" value="1"/>
</dbReference>
<dbReference type="InterPro" id="IPR023393">
    <property type="entry name" value="START-like_dom_sf"/>
</dbReference>
<dbReference type="EMBL" id="JAYMYQ010000005">
    <property type="protein sequence ID" value="KAK7331293.1"/>
    <property type="molecule type" value="Genomic_DNA"/>
</dbReference>
<keyword evidence="3" id="KW-0371">Homeobox</keyword>
<evidence type="ECO:0000256" key="2">
    <source>
        <dbReference type="ARBA" id="ARBA00023125"/>
    </source>
</evidence>
<dbReference type="Pfam" id="PF01852">
    <property type="entry name" value="START"/>
    <property type="match status" value="1"/>
</dbReference>
<dbReference type="GO" id="GO:0003677">
    <property type="term" value="F:DNA binding"/>
    <property type="evidence" value="ECO:0007669"/>
    <property type="project" value="UniProtKB-KW"/>
</dbReference>
<dbReference type="InterPro" id="IPR042160">
    <property type="entry name" value="HD-Zip_IV"/>
</dbReference>
<keyword evidence="1" id="KW-0805">Transcription regulation</keyword>
<evidence type="ECO:0000313" key="7">
    <source>
        <dbReference type="EMBL" id="KAK7331293.1"/>
    </source>
</evidence>
<dbReference type="CDD" id="cd08875">
    <property type="entry name" value="START_ArGLABRA2_like"/>
    <property type="match status" value="1"/>
</dbReference>
<dbReference type="AlphaFoldDB" id="A0AAN9QH63"/>
<feature type="domain" description="START" evidence="6">
    <location>
        <begin position="131"/>
        <end position="365"/>
    </location>
</feature>
<reference evidence="7 8" key="1">
    <citation type="submission" date="2024-01" db="EMBL/GenBank/DDBJ databases">
        <title>The genomes of 5 underutilized Papilionoideae crops provide insights into root nodulation and disease resistanc.</title>
        <authorList>
            <person name="Jiang F."/>
        </authorList>
    </citation>
    <scope>NUCLEOTIDE SEQUENCE [LARGE SCALE GENOMIC DNA]</scope>
    <source>
        <strain evidence="7">LVBAO_FW01</strain>
        <tissue evidence="7">Leaves</tissue>
    </source>
</reference>
<dbReference type="Pfam" id="PF25797">
    <property type="entry name" value="PDF2_C"/>
    <property type="match status" value="1"/>
</dbReference>
<evidence type="ECO:0000313" key="8">
    <source>
        <dbReference type="Proteomes" id="UP001367508"/>
    </source>
</evidence>
<dbReference type="Gene3D" id="3.30.530.20">
    <property type="match status" value="1"/>
</dbReference>
<evidence type="ECO:0000256" key="5">
    <source>
        <dbReference type="ARBA" id="ARBA00023242"/>
    </source>
</evidence>
<dbReference type="PROSITE" id="PS50848">
    <property type="entry name" value="START"/>
    <property type="match status" value="1"/>
</dbReference>
<evidence type="ECO:0000256" key="3">
    <source>
        <dbReference type="ARBA" id="ARBA00023155"/>
    </source>
</evidence>
<protein>
    <recommendedName>
        <fullName evidence="6">START domain-containing protein</fullName>
    </recommendedName>
</protein>
<evidence type="ECO:0000256" key="1">
    <source>
        <dbReference type="ARBA" id="ARBA00023015"/>
    </source>
</evidence>
<keyword evidence="4" id="KW-0804">Transcription</keyword>
<proteinExistence type="predicted"/>
<sequence length="630" mass="70406">MCYDLKTQAERADNNALRVENERMHKENLLIKEALKSILCPSCGGPPCGDVEHDHSLKQLRLENARLKAERENMSKFLAKCLEKPMAEQKLDVAPSIGPSSIDVACVNLGGSATLPFPNEDTVPNSVSNKAKMEKAIMLQAAVAAKEELLKLLCTNEPLWFKSSIDRRFVLHPESYENLFPKVNHFQNSTARVESSKDSRIVRIKAINLVDMLLDSKKWGNLFSTIVSKAHTVEVIEYGSPETRNGALLLMYEEMHVLSPLVQSREFYFLRYCEQVEASIWVIADVSLDYNKEESSHLGSWRFPSGCMIHEISGGSSQVSWVEHVEVDEKIQTHRLYRDFVNSSIAYGAERWLMELQRMCERFNSAATEYIPSYDTGGVITVPEGRRSMMKLCHGMVKSFCGILNMSNKMDFPQHLAEDNSGIRISVRKNTDPRQSNASVIITAATSFWLPLPSQNLFDFFRDPTRRVKWDALCFGNPVQEIARISTGTHPSSYISIMRQPLSPSPSNVLIIQESFIDPLGSYVVYSPVNVQDLKKVIDGEEASMVWVLPSGIVISEDEQSIADARTPSGGDHGDKRTRGSLLTLAFQIFMGSPAAMNLESVASVNSLITATVQSINDALLSGSNHLEFQ</sequence>
<dbReference type="InterPro" id="IPR057993">
    <property type="entry name" value="HD-Zip_IV_C"/>
</dbReference>